<dbReference type="PANTHER" id="PTHR43065">
    <property type="entry name" value="SENSOR HISTIDINE KINASE"/>
    <property type="match status" value="1"/>
</dbReference>
<dbReference type="GO" id="GO:0000155">
    <property type="term" value="F:phosphorelay sensor kinase activity"/>
    <property type="evidence" value="ECO:0007669"/>
    <property type="project" value="InterPro"/>
</dbReference>
<dbReference type="RefSeq" id="WP_057624498.1">
    <property type="nucleotide sequence ID" value="NZ_LKHV02000001.1"/>
</dbReference>
<keyword evidence="7" id="KW-0808">Transferase</keyword>
<keyword evidence="3" id="KW-0597">Phosphoprotein</keyword>
<dbReference type="SUPFAM" id="SSF55874">
    <property type="entry name" value="ATPase domain of HSP90 chaperone/DNA topoisomerase II/histidine kinase"/>
    <property type="match status" value="1"/>
</dbReference>
<evidence type="ECO:0000313" key="7">
    <source>
        <dbReference type="EMBL" id="MCS5707910.1"/>
    </source>
</evidence>
<evidence type="ECO:0000256" key="2">
    <source>
        <dbReference type="ARBA" id="ARBA00012438"/>
    </source>
</evidence>
<dbReference type="AlphaFoldDB" id="A0AAE3L5J1"/>
<dbReference type="CDD" id="cd00082">
    <property type="entry name" value="HisKA"/>
    <property type="match status" value="1"/>
</dbReference>
<accession>A0AAE3L5J1</accession>
<keyword evidence="7" id="KW-0418">Kinase</keyword>
<feature type="transmembrane region" description="Helical" evidence="5">
    <location>
        <begin position="23"/>
        <end position="40"/>
    </location>
</feature>
<comment type="catalytic activity">
    <reaction evidence="1">
        <text>ATP + protein L-histidine = ADP + protein N-phospho-L-histidine.</text>
        <dbReference type="EC" id="2.7.13.3"/>
    </reaction>
</comment>
<dbReference type="Gene3D" id="1.10.287.130">
    <property type="match status" value="1"/>
</dbReference>
<evidence type="ECO:0000256" key="3">
    <source>
        <dbReference type="ARBA" id="ARBA00022553"/>
    </source>
</evidence>
<dbReference type="InterPro" id="IPR036097">
    <property type="entry name" value="HisK_dim/P_sf"/>
</dbReference>
<reference evidence="7" key="1">
    <citation type="journal article" date="2016" name="Genome Announc.">
        <title>Draft Genome Sequences of Two Novel Amoeba-Resistant Intranuclear Bacteria, 'Candidatus Berkiella cookevillensis' and 'Candidatus Berkiella aquae'.</title>
        <authorList>
            <person name="Mehari Y.T."/>
            <person name="Arivett B.A."/>
            <person name="Farone A.L."/>
            <person name="Gunderson J.H."/>
            <person name="Farone M.B."/>
        </authorList>
    </citation>
    <scope>NUCLEOTIDE SEQUENCE</scope>
    <source>
        <strain evidence="7">CC99</strain>
    </source>
</reference>
<dbReference type="InterPro" id="IPR003594">
    <property type="entry name" value="HATPase_dom"/>
</dbReference>
<proteinExistence type="predicted"/>
<evidence type="ECO:0000256" key="5">
    <source>
        <dbReference type="SAM" id="Phobius"/>
    </source>
</evidence>
<dbReference type="PROSITE" id="PS50109">
    <property type="entry name" value="HIS_KIN"/>
    <property type="match status" value="1"/>
</dbReference>
<dbReference type="PRINTS" id="PR00344">
    <property type="entry name" value="BCTRLSENSOR"/>
</dbReference>
<sequence>MVSQKKPPKLLKPIYRFVVHKPWALPFLFALIGVLAILLLKEQLSNNAMIALSSLGIAVLGILYMTLNGIQWHLERNKTLLEELHKQNDALEENVDNRTHELKSQNLQLEETMQHLKEAQEKLILQERMASIGMLTAGIAHEIKNPLNFINNFSDITVELVNELKEVLDTVESIPTEVKEDLSAILEDISTNCNKINEHGKRAESTIKNMLIQSRSQKDEKSKTDINKLVEEYLNLAYHGMRAQDADFNVKIVKELKPNLTEVVVSQQTIGRVVLNIINNGFYAANEKREKNPNLPKDFMPTVTVKTDEDDFKIYIHIKDNGIGMTQETKKKIFQAFFTTKPIGVGTGLGLAICHEIIVDDHKGELKVDSVVGEYTEFVIALPKDNKK</sequence>
<keyword evidence="5" id="KW-0472">Membrane</keyword>
<evidence type="ECO:0000313" key="8">
    <source>
        <dbReference type="Proteomes" id="UP000051494"/>
    </source>
</evidence>
<feature type="domain" description="Histidine kinase" evidence="6">
    <location>
        <begin position="138"/>
        <end position="386"/>
    </location>
</feature>
<dbReference type="Gene3D" id="3.30.565.10">
    <property type="entry name" value="Histidine kinase-like ATPase, C-terminal domain"/>
    <property type="match status" value="1"/>
</dbReference>
<evidence type="ECO:0000256" key="1">
    <source>
        <dbReference type="ARBA" id="ARBA00000085"/>
    </source>
</evidence>
<protein>
    <recommendedName>
        <fullName evidence="2">histidine kinase</fullName>
        <ecNumber evidence="2">2.7.13.3</ecNumber>
    </recommendedName>
</protein>
<dbReference type="SUPFAM" id="SSF47384">
    <property type="entry name" value="Homodimeric domain of signal transducing histidine kinase"/>
    <property type="match status" value="1"/>
</dbReference>
<dbReference type="EMBL" id="LKHV02000001">
    <property type="protein sequence ID" value="MCS5707910.1"/>
    <property type="molecule type" value="Genomic_DNA"/>
</dbReference>
<dbReference type="InterPro" id="IPR004358">
    <property type="entry name" value="Sig_transdc_His_kin-like_C"/>
</dbReference>
<evidence type="ECO:0000256" key="4">
    <source>
        <dbReference type="SAM" id="Coils"/>
    </source>
</evidence>
<keyword evidence="4" id="KW-0175">Coiled coil</keyword>
<feature type="coiled-coil region" evidence="4">
    <location>
        <begin position="74"/>
        <end position="129"/>
    </location>
</feature>
<keyword evidence="5" id="KW-0812">Transmembrane</keyword>
<dbReference type="PANTHER" id="PTHR43065:SF42">
    <property type="entry name" value="TWO-COMPONENT SENSOR PPRA"/>
    <property type="match status" value="1"/>
</dbReference>
<organism evidence="7 8">
    <name type="scientific">Candidatus Berkiella cookevillensis</name>
    <dbReference type="NCBI Taxonomy" id="437022"/>
    <lineage>
        <taxon>Bacteria</taxon>
        <taxon>Pseudomonadati</taxon>
        <taxon>Pseudomonadota</taxon>
        <taxon>Gammaproteobacteria</taxon>
        <taxon>Candidatus Berkiellales</taxon>
        <taxon>Candidatus Berkiellaceae</taxon>
        <taxon>Candidatus Berkiella</taxon>
    </lineage>
</organism>
<comment type="caution">
    <text evidence="7">The sequence shown here is derived from an EMBL/GenBank/DDBJ whole genome shotgun (WGS) entry which is preliminary data.</text>
</comment>
<gene>
    <name evidence="7" type="ORF">CC99x_003225</name>
</gene>
<dbReference type="InterPro" id="IPR005467">
    <property type="entry name" value="His_kinase_dom"/>
</dbReference>
<dbReference type="InterPro" id="IPR036890">
    <property type="entry name" value="HATPase_C_sf"/>
</dbReference>
<reference evidence="7" key="2">
    <citation type="submission" date="2021-06" db="EMBL/GenBank/DDBJ databases">
        <title>Genomic Description and Analysis of Intracellular Bacteria, Candidatus Berkiella cookevillensis and Candidatus Berkiella aquae.</title>
        <authorList>
            <person name="Kidane D.T."/>
            <person name="Mehari Y.T."/>
            <person name="Rice F.C."/>
            <person name="Arivett B.A."/>
            <person name="Farone A.L."/>
            <person name="Berk S.G."/>
            <person name="Farone M.B."/>
        </authorList>
    </citation>
    <scope>NUCLEOTIDE SEQUENCE</scope>
    <source>
        <strain evidence="7">CC99</strain>
    </source>
</reference>
<evidence type="ECO:0000259" key="6">
    <source>
        <dbReference type="PROSITE" id="PS50109"/>
    </source>
</evidence>
<keyword evidence="5" id="KW-1133">Transmembrane helix</keyword>
<dbReference type="Pfam" id="PF02518">
    <property type="entry name" value="HATPase_c"/>
    <property type="match status" value="1"/>
</dbReference>
<feature type="transmembrane region" description="Helical" evidence="5">
    <location>
        <begin position="47"/>
        <end position="67"/>
    </location>
</feature>
<keyword evidence="8" id="KW-1185">Reference proteome</keyword>
<dbReference type="Proteomes" id="UP000051494">
    <property type="component" value="Unassembled WGS sequence"/>
</dbReference>
<dbReference type="EC" id="2.7.13.3" evidence="2"/>
<dbReference type="InterPro" id="IPR003661">
    <property type="entry name" value="HisK_dim/P_dom"/>
</dbReference>
<dbReference type="SMART" id="SM00387">
    <property type="entry name" value="HATPase_c"/>
    <property type="match status" value="1"/>
</dbReference>
<name>A0AAE3L5J1_9GAMM</name>